<feature type="transmembrane region" description="Helical" evidence="1">
    <location>
        <begin position="149"/>
        <end position="170"/>
    </location>
</feature>
<keyword evidence="1" id="KW-0812">Transmembrane</keyword>
<dbReference type="OrthoDB" id="2082317at2"/>
<protein>
    <recommendedName>
        <fullName evidence="4">Membrane protein YmcC</fullName>
    </recommendedName>
</protein>
<feature type="transmembrane region" description="Helical" evidence="1">
    <location>
        <begin position="67"/>
        <end position="84"/>
    </location>
</feature>
<dbReference type="RefSeq" id="WP_079726531.1">
    <property type="nucleotide sequence ID" value="NZ_FUZP01000001.1"/>
</dbReference>
<evidence type="ECO:0000256" key="1">
    <source>
        <dbReference type="SAM" id="Phobius"/>
    </source>
</evidence>
<evidence type="ECO:0008006" key="4">
    <source>
        <dbReference type="Google" id="ProtNLM"/>
    </source>
</evidence>
<accession>A0A1T5IDX7</accession>
<sequence>MILGIIVACEIGFWVAIGAGLAARYLLKAPRLGVVLLALAPVIDLVLLIATGLHLKSGANASWEHGLAAVYIGFSVAYGHRLIAWADARFAKRFAGGSIPAPLTGWAYTRKCWGDVARTLLGVAIAAGILLGLTWWVGDATRTAELQNWFGILLIVLGIDTIWAVGYTLWPKKSTATQPAGAAQR</sequence>
<organism evidence="2 3">
    <name type="scientific">Okibacterium fritillariae</name>
    <dbReference type="NCBI Taxonomy" id="123320"/>
    <lineage>
        <taxon>Bacteria</taxon>
        <taxon>Bacillati</taxon>
        <taxon>Actinomycetota</taxon>
        <taxon>Actinomycetes</taxon>
        <taxon>Micrococcales</taxon>
        <taxon>Microbacteriaceae</taxon>
        <taxon>Okibacterium</taxon>
    </lineage>
</organism>
<feature type="transmembrane region" description="Helical" evidence="1">
    <location>
        <begin position="34"/>
        <end position="55"/>
    </location>
</feature>
<reference evidence="2 3" key="1">
    <citation type="submission" date="2017-02" db="EMBL/GenBank/DDBJ databases">
        <authorList>
            <person name="Peterson S.W."/>
        </authorList>
    </citation>
    <scope>NUCLEOTIDE SEQUENCE [LARGE SCALE GENOMIC DNA]</scope>
    <source>
        <strain evidence="2 3">VKM Ac-2059</strain>
    </source>
</reference>
<feature type="transmembrane region" description="Helical" evidence="1">
    <location>
        <begin position="6"/>
        <end position="27"/>
    </location>
</feature>
<keyword evidence="1" id="KW-0472">Membrane</keyword>
<dbReference type="EMBL" id="FUZP01000001">
    <property type="protein sequence ID" value="SKC37212.1"/>
    <property type="molecule type" value="Genomic_DNA"/>
</dbReference>
<keyword evidence="1" id="KW-1133">Transmembrane helix</keyword>
<dbReference type="AlphaFoldDB" id="A0A1T5IDX7"/>
<proteinExistence type="predicted"/>
<evidence type="ECO:0000313" key="2">
    <source>
        <dbReference type="EMBL" id="SKC37212.1"/>
    </source>
</evidence>
<gene>
    <name evidence="2" type="ORF">SAMN06309945_0298</name>
</gene>
<evidence type="ECO:0000313" key="3">
    <source>
        <dbReference type="Proteomes" id="UP000190857"/>
    </source>
</evidence>
<keyword evidence="3" id="KW-1185">Reference proteome</keyword>
<feature type="transmembrane region" description="Helical" evidence="1">
    <location>
        <begin position="119"/>
        <end position="137"/>
    </location>
</feature>
<name>A0A1T5IDX7_9MICO</name>
<dbReference type="Proteomes" id="UP000190857">
    <property type="component" value="Unassembled WGS sequence"/>
</dbReference>
<dbReference type="STRING" id="123320.SAMN06309945_0298"/>